<dbReference type="Pfam" id="PF02656">
    <property type="entry name" value="DUF202"/>
    <property type="match status" value="1"/>
</dbReference>
<sequence length="161" mass="17801">MVDATPTDSTRSHAVGRQFEDPSTELSSRRTGMSFQRTRLSADRTLMSVIRTSLSLIGFGFTIFQVFQKLHDADVLHSSSAPRYFGDALVWLGIAMLVLGIVYHVNFMIGLRKERMQLHAQGLLHAESHFPVSMTLIVAILLLGLGVLAIASMTLNIGPFR</sequence>
<keyword evidence="9" id="KW-1185">Reference proteome</keyword>
<protein>
    <submittedName>
        <fullName evidence="8">DUF202 domain-containing protein</fullName>
    </submittedName>
</protein>
<dbReference type="RefSeq" id="WP_340367439.1">
    <property type="nucleotide sequence ID" value="NZ_JBBKZV010000033.1"/>
</dbReference>
<feature type="transmembrane region" description="Helical" evidence="6">
    <location>
        <begin position="49"/>
        <end position="68"/>
    </location>
</feature>
<evidence type="ECO:0000256" key="1">
    <source>
        <dbReference type="ARBA" id="ARBA00004127"/>
    </source>
</evidence>
<comment type="subcellular location">
    <subcellularLocation>
        <location evidence="1">Endomembrane system</location>
        <topology evidence="1">Multi-pass membrane protein</topology>
    </subcellularLocation>
</comment>
<proteinExistence type="predicted"/>
<feature type="region of interest" description="Disordered" evidence="5">
    <location>
        <begin position="1"/>
        <end position="32"/>
    </location>
</feature>
<name>A0ABU8W8P2_9BURK</name>
<evidence type="ECO:0000256" key="4">
    <source>
        <dbReference type="ARBA" id="ARBA00023136"/>
    </source>
</evidence>
<evidence type="ECO:0000256" key="6">
    <source>
        <dbReference type="SAM" id="Phobius"/>
    </source>
</evidence>
<evidence type="ECO:0000313" key="9">
    <source>
        <dbReference type="Proteomes" id="UP001363010"/>
    </source>
</evidence>
<feature type="domain" description="DUF202" evidence="7">
    <location>
        <begin position="37"/>
        <end position="104"/>
    </location>
</feature>
<evidence type="ECO:0000259" key="7">
    <source>
        <dbReference type="Pfam" id="PF02656"/>
    </source>
</evidence>
<feature type="transmembrane region" description="Helical" evidence="6">
    <location>
        <begin position="130"/>
        <end position="155"/>
    </location>
</feature>
<evidence type="ECO:0000256" key="3">
    <source>
        <dbReference type="ARBA" id="ARBA00022989"/>
    </source>
</evidence>
<evidence type="ECO:0000256" key="2">
    <source>
        <dbReference type="ARBA" id="ARBA00022692"/>
    </source>
</evidence>
<evidence type="ECO:0000256" key="5">
    <source>
        <dbReference type="SAM" id="MobiDB-lite"/>
    </source>
</evidence>
<accession>A0ABU8W8P2</accession>
<keyword evidence="3 6" id="KW-1133">Transmembrane helix</keyword>
<keyword evidence="4 6" id="KW-0472">Membrane</keyword>
<gene>
    <name evidence="8" type="ORF">WKW80_31020</name>
</gene>
<dbReference type="InterPro" id="IPR003807">
    <property type="entry name" value="DUF202"/>
</dbReference>
<feature type="transmembrane region" description="Helical" evidence="6">
    <location>
        <begin position="88"/>
        <end position="109"/>
    </location>
</feature>
<dbReference type="Proteomes" id="UP001363010">
    <property type="component" value="Unassembled WGS sequence"/>
</dbReference>
<reference evidence="8 9" key="1">
    <citation type="submission" date="2024-03" db="EMBL/GenBank/DDBJ databases">
        <title>Novel species of the genus Variovorax.</title>
        <authorList>
            <person name="Liu Q."/>
            <person name="Xin Y.-H."/>
        </authorList>
    </citation>
    <scope>NUCLEOTIDE SEQUENCE [LARGE SCALE GENOMIC DNA]</scope>
    <source>
        <strain evidence="8 9">KACC 18501</strain>
    </source>
</reference>
<evidence type="ECO:0000313" key="8">
    <source>
        <dbReference type="EMBL" id="MEJ8826405.1"/>
    </source>
</evidence>
<organism evidence="8 9">
    <name type="scientific">Variovorax humicola</name>
    <dbReference type="NCBI Taxonomy" id="1769758"/>
    <lineage>
        <taxon>Bacteria</taxon>
        <taxon>Pseudomonadati</taxon>
        <taxon>Pseudomonadota</taxon>
        <taxon>Betaproteobacteria</taxon>
        <taxon>Burkholderiales</taxon>
        <taxon>Comamonadaceae</taxon>
        <taxon>Variovorax</taxon>
    </lineage>
</organism>
<dbReference type="EMBL" id="JBBKZV010000033">
    <property type="protein sequence ID" value="MEJ8826405.1"/>
    <property type="molecule type" value="Genomic_DNA"/>
</dbReference>
<comment type="caution">
    <text evidence="8">The sequence shown here is derived from an EMBL/GenBank/DDBJ whole genome shotgun (WGS) entry which is preliminary data.</text>
</comment>
<keyword evidence="2 6" id="KW-0812">Transmembrane</keyword>